<dbReference type="Pfam" id="PF04239">
    <property type="entry name" value="DUF421"/>
    <property type="match status" value="1"/>
</dbReference>
<feature type="domain" description="YetF-like N-terminal transmembrane" evidence="9">
    <location>
        <begin position="4"/>
        <end position="77"/>
    </location>
</feature>
<dbReference type="PANTHER" id="PTHR34582">
    <property type="entry name" value="UPF0702 TRANSMEMBRANE PROTEIN YCAP"/>
    <property type="match status" value="1"/>
</dbReference>
<dbReference type="Pfam" id="PF20730">
    <property type="entry name" value="YetF_N"/>
    <property type="match status" value="1"/>
</dbReference>
<evidence type="ECO:0000256" key="5">
    <source>
        <dbReference type="ARBA" id="ARBA00022989"/>
    </source>
</evidence>
<comment type="similarity">
    <text evidence="2">Belongs to the UPF0702 family.</text>
</comment>
<accession>A0A0R1PAZ2</accession>
<dbReference type="PATRIC" id="fig|1423746.3.peg.886"/>
<evidence type="ECO:0000256" key="7">
    <source>
        <dbReference type="SAM" id="Phobius"/>
    </source>
</evidence>
<organism evidence="10 11">
    <name type="scientific">Limosilactobacillus frumenti DSM 13145</name>
    <dbReference type="NCBI Taxonomy" id="1423746"/>
    <lineage>
        <taxon>Bacteria</taxon>
        <taxon>Bacillati</taxon>
        <taxon>Bacillota</taxon>
        <taxon>Bacilli</taxon>
        <taxon>Lactobacillales</taxon>
        <taxon>Lactobacillaceae</taxon>
        <taxon>Limosilactobacillus</taxon>
    </lineage>
</organism>
<protein>
    <submittedName>
        <fullName evidence="10">Putative membrane spanning protein</fullName>
    </submittedName>
</protein>
<comment type="caution">
    <text evidence="10">The sequence shown here is derived from an EMBL/GenBank/DDBJ whole genome shotgun (WGS) entry which is preliminary data.</text>
</comment>
<dbReference type="Gene3D" id="3.30.240.20">
    <property type="entry name" value="bsu07140 like domains"/>
    <property type="match status" value="2"/>
</dbReference>
<evidence type="ECO:0000256" key="1">
    <source>
        <dbReference type="ARBA" id="ARBA00004651"/>
    </source>
</evidence>
<dbReference type="InterPro" id="IPR007353">
    <property type="entry name" value="DUF421"/>
</dbReference>
<feature type="domain" description="YetF C-terminal" evidence="8">
    <location>
        <begin position="81"/>
        <end position="198"/>
    </location>
</feature>
<evidence type="ECO:0000313" key="10">
    <source>
        <dbReference type="EMBL" id="KRL27125.1"/>
    </source>
</evidence>
<reference evidence="10 11" key="1">
    <citation type="journal article" date="2015" name="Genome Announc.">
        <title>Expanding the biotechnology potential of lactobacilli through comparative genomics of 213 strains and associated genera.</title>
        <authorList>
            <person name="Sun Z."/>
            <person name="Harris H.M."/>
            <person name="McCann A."/>
            <person name="Guo C."/>
            <person name="Argimon S."/>
            <person name="Zhang W."/>
            <person name="Yang X."/>
            <person name="Jeffery I.B."/>
            <person name="Cooney J.C."/>
            <person name="Kagawa T.F."/>
            <person name="Liu W."/>
            <person name="Song Y."/>
            <person name="Salvetti E."/>
            <person name="Wrobel A."/>
            <person name="Rasinkangas P."/>
            <person name="Parkhill J."/>
            <person name="Rea M.C."/>
            <person name="O'Sullivan O."/>
            <person name="Ritari J."/>
            <person name="Douillard F.P."/>
            <person name="Paul Ross R."/>
            <person name="Yang R."/>
            <person name="Briner A.E."/>
            <person name="Felis G.E."/>
            <person name="de Vos W.M."/>
            <person name="Barrangou R."/>
            <person name="Klaenhammer T.R."/>
            <person name="Caufield P.W."/>
            <person name="Cui Y."/>
            <person name="Zhang H."/>
            <person name="O'Toole P.W."/>
        </authorList>
    </citation>
    <scope>NUCLEOTIDE SEQUENCE [LARGE SCALE GENOMIC DNA]</scope>
    <source>
        <strain evidence="10 11">DSM 13145</strain>
    </source>
</reference>
<proteinExistence type="inferred from homology"/>
<dbReference type="OrthoDB" id="9778331at2"/>
<evidence type="ECO:0000256" key="2">
    <source>
        <dbReference type="ARBA" id="ARBA00006448"/>
    </source>
</evidence>
<evidence type="ECO:0000256" key="3">
    <source>
        <dbReference type="ARBA" id="ARBA00022475"/>
    </source>
</evidence>
<keyword evidence="11" id="KW-1185">Reference proteome</keyword>
<dbReference type="InterPro" id="IPR048454">
    <property type="entry name" value="YetF_N"/>
</dbReference>
<keyword evidence="6 7" id="KW-0472">Membrane</keyword>
<dbReference type="AlphaFoldDB" id="A0A0R1PAZ2"/>
<dbReference type="EMBL" id="AZER01000016">
    <property type="protein sequence ID" value="KRL27125.1"/>
    <property type="molecule type" value="Genomic_DNA"/>
</dbReference>
<dbReference type="STRING" id="1423746.FD27_GL000875"/>
<keyword evidence="4 7" id="KW-0812">Transmembrane</keyword>
<evidence type="ECO:0000313" key="11">
    <source>
        <dbReference type="Proteomes" id="UP000051445"/>
    </source>
</evidence>
<evidence type="ECO:0000259" key="8">
    <source>
        <dbReference type="Pfam" id="PF04239"/>
    </source>
</evidence>
<dbReference type="GO" id="GO:0005886">
    <property type="term" value="C:plasma membrane"/>
    <property type="evidence" value="ECO:0007669"/>
    <property type="project" value="UniProtKB-SubCell"/>
</dbReference>
<keyword evidence="5 7" id="KW-1133">Transmembrane helix</keyword>
<feature type="transmembrane region" description="Helical" evidence="7">
    <location>
        <begin position="6"/>
        <end position="23"/>
    </location>
</feature>
<name>A0A0R1PAZ2_9LACO</name>
<keyword evidence="3" id="KW-1003">Cell membrane</keyword>
<dbReference type="InterPro" id="IPR023090">
    <property type="entry name" value="UPF0702_alpha/beta_dom_sf"/>
</dbReference>
<dbReference type="Proteomes" id="UP000051445">
    <property type="component" value="Unassembled WGS sequence"/>
</dbReference>
<evidence type="ECO:0000256" key="6">
    <source>
        <dbReference type="ARBA" id="ARBA00023136"/>
    </source>
</evidence>
<evidence type="ECO:0000256" key="4">
    <source>
        <dbReference type="ARBA" id="ARBA00022692"/>
    </source>
</evidence>
<dbReference type="RefSeq" id="WP_057750728.1">
    <property type="nucleotide sequence ID" value="NZ_AZER01000016.1"/>
</dbReference>
<gene>
    <name evidence="10" type="ORF">FD27_GL000875</name>
</gene>
<evidence type="ECO:0000259" key="9">
    <source>
        <dbReference type="Pfam" id="PF20730"/>
    </source>
</evidence>
<comment type="subcellular location">
    <subcellularLocation>
        <location evidence="1">Cell membrane</location>
        <topology evidence="1">Multi-pass membrane protein</topology>
    </subcellularLocation>
</comment>
<feature type="transmembrane region" description="Helical" evidence="7">
    <location>
        <begin position="58"/>
        <end position="78"/>
    </location>
</feature>
<sequence length="212" mass="24112">MDYNLIFIKFALGMICLILQINIMGKGNLAPNNALDQLQNYVLGGIIGGIIYNQDITILQFLMVLVIWTIIVAIIRFATNHNHWIRNVINGRPVVLVQNGHVLVDNCLKMGLSANDLMFKLRERGIYELSRVKSGILEQNGQLVVIENDEENIKFPLIADGIINHDVLELIHHDENWLTQQVQQRGFVSVNDVFLGEYIHGQLRLTAYPKDN</sequence>
<dbReference type="PANTHER" id="PTHR34582:SF6">
    <property type="entry name" value="UPF0702 TRANSMEMBRANE PROTEIN YCAP"/>
    <property type="match status" value="1"/>
</dbReference>